<name>A0A1T4VF01_9BACT</name>
<dbReference type="Gene3D" id="3.40.50.150">
    <property type="entry name" value="Vaccinia Virus protein VP39"/>
    <property type="match status" value="1"/>
</dbReference>
<accession>A0A1T4VF01</accession>
<keyword evidence="2" id="KW-0489">Methyltransferase</keyword>
<sequence>MDSQCVYEKDHDEYGTVARVYDACTAPFLRENRELLAATVRSAQGPFLDICCGTGLQLVALDAAPHLQPIIGIDLSAAMLQKASPRASQHGFSLVQGNAGQLPFPPASFGIVALSFALHEKVWPCALQLVRSAFSVLRPSGLFITTDYLPRASASSWGFFLSAIIERAAGLQHFRNWQDYHRRGALGALIREARLPSPLRPLSHHVFASRVACMDVFQKAKD</sequence>
<keyword evidence="2" id="KW-0808">Transferase</keyword>
<dbReference type="GO" id="GO:0032259">
    <property type="term" value="P:methylation"/>
    <property type="evidence" value="ECO:0007669"/>
    <property type="project" value="UniProtKB-KW"/>
</dbReference>
<dbReference type="InterPro" id="IPR029063">
    <property type="entry name" value="SAM-dependent_MTases_sf"/>
</dbReference>
<protein>
    <submittedName>
        <fullName evidence="2">Methyltransferase domain-containing protein</fullName>
    </submittedName>
</protein>
<evidence type="ECO:0000313" key="3">
    <source>
        <dbReference type="Proteomes" id="UP000189733"/>
    </source>
</evidence>
<feature type="domain" description="Methyltransferase" evidence="1">
    <location>
        <begin position="48"/>
        <end position="141"/>
    </location>
</feature>
<dbReference type="GO" id="GO:0008168">
    <property type="term" value="F:methyltransferase activity"/>
    <property type="evidence" value="ECO:0007669"/>
    <property type="project" value="UniProtKB-KW"/>
</dbReference>
<dbReference type="InterPro" id="IPR041698">
    <property type="entry name" value="Methyltransf_25"/>
</dbReference>
<dbReference type="Pfam" id="PF13649">
    <property type="entry name" value="Methyltransf_25"/>
    <property type="match status" value="1"/>
</dbReference>
<dbReference type="OrthoDB" id="9808140at2"/>
<dbReference type="PANTHER" id="PTHR42912">
    <property type="entry name" value="METHYLTRANSFERASE"/>
    <property type="match status" value="1"/>
</dbReference>
<dbReference type="RefSeq" id="WP_078683409.1">
    <property type="nucleotide sequence ID" value="NZ_FUYA01000001.1"/>
</dbReference>
<proteinExistence type="predicted"/>
<dbReference type="STRING" id="1121442.SAMN02745702_00078"/>
<dbReference type="Proteomes" id="UP000189733">
    <property type="component" value="Unassembled WGS sequence"/>
</dbReference>
<reference evidence="2 3" key="1">
    <citation type="submission" date="2017-02" db="EMBL/GenBank/DDBJ databases">
        <authorList>
            <person name="Peterson S.W."/>
        </authorList>
    </citation>
    <scope>NUCLEOTIDE SEQUENCE [LARGE SCALE GENOMIC DNA]</scope>
    <source>
        <strain evidence="2 3">DSM 18034</strain>
    </source>
</reference>
<dbReference type="AlphaFoldDB" id="A0A1T4VF01"/>
<organism evidence="2 3">
    <name type="scientific">Desulfobaculum bizertense DSM 18034</name>
    <dbReference type="NCBI Taxonomy" id="1121442"/>
    <lineage>
        <taxon>Bacteria</taxon>
        <taxon>Pseudomonadati</taxon>
        <taxon>Thermodesulfobacteriota</taxon>
        <taxon>Desulfovibrionia</taxon>
        <taxon>Desulfovibrionales</taxon>
        <taxon>Desulfovibrionaceae</taxon>
        <taxon>Desulfobaculum</taxon>
    </lineage>
</organism>
<evidence type="ECO:0000313" key="2">
    <source>
        <dbReference type="EMBL" id="SKA63101.1"/>
    </source>
</evidence>
<gene>
    <name evidence="2" type="ORF">SAMN02745702_00078</name>
</gene>
<keyword evidence="3" id="KW-1185">Reference proteome</keyword>
<dbReference type="InterPro" id="IPR050508">
    <property type="entry name" value="Methyltransf_Superfamily"/>
</dbReference>
<evidence type="ECO:0000259" key="1">
    <source>
        <dbReference type="Pfam" id="PF13649"/>
    </source>
</evidence>
<dbReference type="CDD" id="cd02440">
    <property type="entry name" value="AdoMet_MTases"/>
    <property type="match status" value="1"/>
</dbReference>
<dbReference type="SUPFAM" id="SSF53335">
    <property type="entry name" value="S-adenosyl-L-methionine-dependent methyltransferases"/>
    <property type="match status" value="1"/>
</dbReference>
<dbReference type="EMBL" id="FUYA01000001">
    <property type="protein sequence ID" value="SKA63101.1"/>
    <property type="molecule type" value="Genomic_DNA"/>
</dbReference>